<dbReference type="STRING" id="81985.R0IH29"/>
<feature type="chain" id="PRO_5004343111" evidence="1">
    <location>
        <begin position="26"/>
        <end position="88"/>
    </location>
</feature>
<dbReference type="EMBL" id="KB870805">
    <property type="protein sequence ID" value="EOA36128.1"/>
    <property type="molecule type" value="Genomic_DNA"/>
</dbReference>
<evidence type="ECO:0000313" key="3">
    <source>
        <dbReference type="Proteomes" id="UP000029121"/>
    </source>
</evidence>
<organism evidence="2 3">
    <name type="scientific">Capsella rubella</name>
    <dbReference type="NCBI Taxonomy" id="81985"/>
    <lineage>
        <taxon>Eukaryota</taxon>
        <taxon>Viridiplantae</taxon>
        <taxon>Streptophyta</taxon>
        <taxon>Embryophyta</taxon>
        <taxon>Tracheophyta</taxon>
        <taxon>Spermatophyta</taxon>
        <taxon>Magnoliopsida</taxon>
        <taxon>eudicotyledons</taxon>
        <taxon>Gunneridae</taxon>
        <taxon>Pentapetalae</taxon>
        <taxon>rosids</taxon>
        <taxon>malvids</taxon>
        <taxon>Brassicales</taxon>
        <taxon>Brassicaceae</taxon>
        <taxon>Camelineae</taxon>
        <taxon>Capsella</taxon>
    </lineage>
</organism>
<evidence type="ECO:0000313" key="2">
    <source>
        <dbReference type="EMBL" id="EOA36128.1"/>
    </source>
</evidence>
<dbReference type="Proteomes" id="UP000029121">
    <property type="component" value="Unassembled WGS sequence"/>
</dbReference>
<protein>
    <submittedName>
        <fullName evidence="2">Uncharacterized protein</fullName>
    </submittedName>
</protein>
<gene>
    <name evidence="2" type="ORF">CARUB_v10012246mg</name>
</gene>
<sequence length="88" mass="9462">MARISMAMAVVLSVMLLVSINSVAAEEQPTVGQRVDSAVTGVTNAFNEHGGQQAVDSVSSTFKSVYGWFGDKAKADDRTIEKTKKKRL</sequence>
<feature type="non-terminal residue" evidence="2">
    <location>
        <position position="88"/>
    </location>
</feature>
<keyword evidence="1" id="KW-0732">Signal</keyword>
<dbReference type="AlphaFoldDB" id="R0IH29"/>
<reference evidence="3" key="1">
    <citation type="journal article" date="2013" name="Nat. Genet.">
        <title>The Capsella rubella genome and the genomic consequences of rapid mating system evolution.</title>
        <authorList>
            <person name="Slotte T."/>
            <person name="Hazzouri K.M."/>
            <person name="Agren J.A."/>
            <person name="Koenig D."/>
            <person name="Maumus F."/>
            <person name="Guo Y.L."/>
            <person name="Steige K."/>
            <person name="Platts A.E."/>
            <person name="Escobar J.S."/>
            <person name="Newman L.K."/>
            <person name="Wang W."/>
            <person name="Mandakova T."/>
            <person name="Vello E."/>
            <person name="Smith L.M."/>
            <person name="Henz S.R."/>
            <person name="Steffen J."/>
            <person name="Takuno S."/>
            <person name="Brandvain Y."/>
            <person name="Coop G."/>
            <person name="Andolfatto P."/>
            <person name="Hu T.T."/>
            <person name="Blanchette M."/>
            <person name="Clark R.M."/>
            <person name="Quesneville H."/>
            <person name="Nordborg M."/>
            <person name="Gaut B.S."/>
            <person name="Lysak M.A."/>
            <person name="Jenkins J."/>
            <person name="Grimwood J."/>
            <person name="Chapman J."/>
            <person name="Prochnik S."/>
            <person name="Shu S."/>
            <person name="Rokhsar D."/>
            <person name="Schmutz J."/>
            <person name="Weigel D."/>
            <person name="Wright S.I."/>
        </authorList>
    </citation>
    <scope>NUCLEOTIDE SEQUENCE [LARGE SCALE GENOMIC DNA]</scope>
    <source>
        <strain evidence="3">cv. Monte Gargano</strain>
    </source>
</reference>
<name>R0IH29_9BRAS</name>
<evidence type="ECO:0000256" key="1">
    <source>
        <dbReference type="SAM" id="SignalP"/>
    </source>
</evidence>
<keyword evidence="3" id="KW-1185">Reference proteome</keyword>
<feature type="signal peptide" evidence="1">
    <location>
        <begin position="1"/>
        <end position="25"/>
    </location>
</feature>
<proteinExistence type="predicted"/>
<accession>R0IH29</accession>